<evidence type="ECO:0000313" key="7">
    <source>
        <dbReference type="Proteomes" id="UP001214976"/>
    </source>
</evidence>
<feature type="transmembrane region" description="Helical" evidence="5">
    <location>
        <begin position="105"/>
        <end position="122"/>
    </location>
</feature>
<comment type="subcellular location">
    <subcellularLocation>
        <location evidence="1">Endomembrane system</location>
        <topology evidence="1">Multi-pass membrane protein</topology>
    </subcellularLocation>
</comment>
<dbReference type="GO" id="GO:0016740">
    <property type="term" value="F:transferase activity"/>
    <property type="evidence" value="ECO:0007669"/>
    <property type="project" value="UniProtKB-ARBA"/>
</dbReference>
<dbReference type="Gene3D" id="1.20.120.1630">
    <property type="match status" value="1"/>
</dbReference>
<evidence type="ECO:0000256" key="5">
    <source>
        <dbReference type="SAM" id="Phobius"/>
    </source>
</evidence>
<dbReference type="GO" id="GO:0012505">
    <property type="term" value="C:endomembrane system"/>
    <property type="evidence" value="ECO:0007669"/>
    <property type="project" value="UniProtKB-SubCell"/>
</dbReference>
<gene>
    <name evidence="6" type="ORF">P7M15_07490</name>
</gene>
<accession>A0AAW6QAM2</accession>
<dbReference type="PANTHER" id="PTHR12714">
    <property type="entry name" value="PROTEIN-S ISOPRENYLCYSTEINE O-METHYLTRANSFERASE"/>
    <property type="match status" value="1"/>
</dbReference>
<reference evidence="6" key="1">
    <citation type="submission" date="2023-03" db="EMBL/GenBank/DDBJ databases">
        <title>Classification of Bisgaard taxon 6 and taxon 10 as Exercitatus varius gen. nov., spec. nov.</title>
        <authorList>
            <person name="Christensen H."/>
        </authorList>
    </citation>
    <scope>NUCLEOTIDE SEQUENCE</scope>
    <source>
        <strain evidence="6">86116</strain>
    </source>
</reference>
<name>A0AAW6QAM2_9PAST</name>
<evidence type="ECO:0000313" key="6">
    <source>
        <dbReference type="EMBL" id="MDG2950358.1"/>
    </source>
</evidence>
<organism evidence="6 7">
    <name type="scientific">Exercitatus varius</name>
    <dbReference type="NCBI Taxonomy" id="67857"/>
    <lineage>
        <taxon>Bacteria</taxon>
        <taxon>Pseudomonadati</taxon>
        <taxon>Pseudomonadota</taxon>
        <taxon>Gammaproteobacteria</taxon>
        <taxon>Pasteurellales</taxon>
        <taxon>Pasteurellaceae</taxon>
        <taxon>Exercitatus</taxon>
    </lineage>
</organism>
<dbReference type="RefSeq" id="WP_317477382.1">
    <property type="nucleotide sequence ID" value="NZ_JARQTW010000012.1"/>
</dbReference>
<keyword evidence="4 5" id="KW-0472">Membrane</keyword>
<dbReference type="Proteomes" id="UP001214976">
    <property type="component" value="Unassembled WGS sequence"/>
</dbReference>
<keyword evidence="2 5" id="KW-0812">Transmembrane</keyword>
<dbReference type="PROSITE" id="PS51257">
    <property type="entry name" value="PROKAR_LIPOPROTEIN"/>
    <property type="match status" value="1"/>
</dbReference>
<feature type="transmembrane region" description="Helical" evidence="5">
    <location>
        <begin position="35"/>
        <end position="56"/>
    </location>
</feature>
<evidence type="ECO:0000256" key="4">
    <source>
        <dbReference type="ARBA" id="ARBA00023136"/>
    </source>
</evidence>
<keyword evidence="3 5" id="KW-1133">Transmembrane helix</keyword>
<evidence type="ECO:0000256" key="1">
    <source>
        <dbReference type="ARBA" id="ARBA00004127"/>
    </source>
</evidence>
<proteinExistence type="predicted"/>
<dbReference type="AlphaFoldDB" id="A0AAW6QAM2"/>
<protein>
    <submittedName>
        <fullName evidence="6">Isoprenylcysteine carboxylmethyltransferase family protein</fullName>
    </submittedName>
</protein>
<dbReference type="PANTHER" id="PTHR12714:SF24">
    <property type="entry name" value="SLR1182 PROTEIN"/>
    <property type="match status" value="1"/>
</dbReference>
<dbReference type="EMBL" id="JARQTW010000012">
    <property type="protein sequence ID" value="MDG2950358.1"/>
    <property type="molecule type" value="Genomic_DNA"/>
</dbReference>
<evidence type="ECO:0000256" key="3">
    <source>
        <dbReference type="ARBA" id="ARBA00022989"/>
    </source>
</evidence>
<comment type="caution">
    <text evidence="6">The sequence shown here is derived from an EMBL/GenBank/DDBJ whole genome shotgun (WGS) entry which is preliminary data.</text>
</comment>
<evidence type="ECO:0000256" key="2">
    <source>
        <dbReference type="ARBA" id="ARBA00022692"/>
    </source>
</evidence>
<dbReference type="InterPro" id="IPR007318">
    <property type="entry name" value="Phopholipid_MeTrfase"/>
</dbReference>
<dbReference type="Pfam" id="PF04191">
    <property type="entry name" value="PEMT"/>
    <property type="match status" value="1"/>
</dbReference>
<sequence>MKLKLPPPILFLLGIALIACLPAFPLPFSTAVRIGLCGALLLIGAVFAAAGFFAFIRQKTTLSPQSPERSSTLVTDGIFRISRNPMYLSLVIWLTAWAIWRESPLGLIVIILFVLYLTYFQIKPEEQALERKFGRVFLQYKQSVRRWI</sequence>